<name>A0A7C1G5J1_THERO</name>
<keyword evidence="4" id="KW-0574">Periplasm</keyword>
<feature type="binding site" evidence="5">
    <location>
        <position position="130"/>
    </location>
    <ligand>
        <name>spermidine</name>
        <dbReference type="ChEBI" id="CHEBI:57834"/>
    </ligand>
</feature>
<keyword evidence="3" id="KW-0732">Signal</keyword>
<dbReference type="AlphaFoldDB" id="A0A7C1G5J1"/>
<comment type="subcellular location">
    <subcellularLocation>
        <location evidence="1">Periplasm</location>
    </subcellularLocation>
</comment>
<keyword evidence="2" id="KW-0813">Transport</keyword>
<evidence type="ECO:0000256" key="1">
    <source>
        <dbReference type="ARBA" id="ARBA00004418"/>
    </source>
</evidence>
<sequence>MAGELRFTRRSWLRTILGTPLVSFLLACSRAGQETTPGATATATSAKPVEAPTVVSSARLQLPDYIDRSSLGKELFVFNWGDYIDPEVVADFERLTGVKVTIDTYETNEQAIAKLQQGGISYDVVVPTDYAVQILIGLGLLEPLDRSVVRAIEHLDPNNLNGPYDPGNQYSVPYFWGTSGYAYDTAVLGEGLESWGSLFNPPEAARGKVVMHGYYRETIAAALLWLGYPLNETSDEALARALEVLKAQKPYVLTYTSENNAQLLVAGEAVMAHCWTGQAILAKRERPTIRYVIPKEGCAVWQDNLCVVKNAPNRYTAMVFIDFLCWPEIAARNAAYVGYASPNRSAREQGLLDPDLVNDPAIYLDEETWKRLQWFRDLGPDYVKYDRIWTELRAG</sequence>
<dbReference type="SUPFAM" id="SSF53850">
    <property type="entry name" value="Periplasmic binding protein-like II"/>
    <property type="match status" value="1"/>
</dbReference>
<evidence type="ECO:0000256" key="5">
    <source>
        <dbReference type="PIRSR" id="PIRSR019574-1"/>
    </source>
</evidence>
<evidence type="ECO:0000256" key="2">
    <source>
        <dbReference type="ARBA" id="ARBA00022448"/>
    </source>
</evidence>
<dbReference type="Pfam" id="PF13416">
    <property type="entry name" value="SBP_bac_8"/>
    <property type="match status" value="1"/>
</dbReference>
<dbReference type="PANTHER" id="PTHR30222:SF17">
    <property type="entry name" value="SPERMIDINE_PUTRESCINE-BINDING PERIPLASMIC PROTEIN"/>
    <property type="match status" value="1"/>
</dbReference>
<accession>A0A7C1G5J1</accession>
<dbReference type="InterPro" id="IPR001188">
    <property type="entry name" value="Sperm_putr-bd"/>
</dbReference>
<evidence type="ECO:0000256" key="3">
    <source>
        <dbReference type="ARBA" id="ARBA00022729"/>
    </source>
</evidence>
<dbReference type="GO" id="GO:0042597">
    <property type="term" value="C:periplasmic space"/>
    <property type="evidence" value="ECO:0007669"/>
    <property type="project" value="UniProtKB-SubCell"/>
</dbReference>
<comment type="caution">
    <text evidence="6">The sequence shown here is derived from an EMBL/GenBank/DDBJ whole genome shotgun (WGS) entry which is preliminary data.</text>
</comment>
<dbReference type="PIRSF" id="PIRSF019574">
    <property type="entry name" value="Periplasmic_polyamine_BP"/>
    <property type="match status" value="1"/>
</dbReference>
<evidence type="ECO:0000313" key="6">
    <source>
        <dbReference type="EMBL" id="HEF65894.1"/>
    </source>
</evidence>
<dbReference type="GO" id="GO:0019808">
    <property type="term" value="F:polyamine binding"/>
    <property type="evidence" value="ECO:0007669"/>
    <property type="project" value="InterPro"/>
</dbReference>
<dbReference type="CDD" id="cd13590">
    <property type="entry name" value="PBP2_PotD_PotF_like"/>
    <property type="match status" value="1"/>
</dbReference>
<proteinExistence type="predicted"/>
<organism evidence="6">
    <name type="scientific">Thermomicrobium roseum</name>
    <dbReference type="NCBI Taxonomy" id="500"/>
    <lineage>
        <taxon>Bacteria</taxon>
        <taxon>Pseudomonadati</taxon>
        <taxon>Thermomicrobiota</taxon>
        <taxon>Thermomicrobia</taxon>
        <taxon>Thermomicrobiales</taxon>
        <taxon>Thermomicrobiaceae</taxon>
        <taxon>Thermomicrobium</taxon>
    </lineage>
</organism>
<dbReference type="EMBL" id="DSJL01000011">
    <property type="protein sequence ID" value="HEF65894.1"/>
    <property type="molecule type" value="Genomic_DNA"/>
</dbReference>
<gene>
    <name evidence="6" type="ORF">ENP47_09895</name>
</gene>
<dbReference type="PRINTS" id="PR00909">
    <property type="entry name" value="SPERMDNBNDNG"/>
</dbReference>
<reference evidence="6" key="1">
    <citation type="journal article" date="2020" name="mSystems">
        <title>Genome- and Community-Level Interaction Insights into Carbon Utilization and Element Cycling Functions of Hydrothermarchaeota in Hydrothermal Sediment.</title>
        <authorList>
            <person name="Zhou Z."/>
            <person name="Liu Y."/>
            <person name="Xu W."/>
            <person name="Pan J."/>
            <person name="Luo Z.H."/>
            <person name="Li M."/>
        </authorList>
    </citation>
    <scope>NUCLEOTIDE SEQUENCE [LARGE SCALE GENOMIC DNA]</scope>
    <source>
        <strain evidence="6">SpSt-222</strain>
    </source>
</reference>
<dbReference type="GO" id="GO:0015846">
    <property type="term" value="P:polyamine transport"/>
    <property type="evidence" value="ECO:0007669"/>
    <property type="project" value="InterPro"/>
</dbReference>
<protein>
    <submittedName>
        <fullName evidence="6">Spermidine/putrescine ABC transporter substrate-binding protein</fullName>
    </submittedName>
</protein>
<dbReference type="Gene3D" id="3.40.190.10">
    <property type="entry name" value="Periplasmic binding protein-like II"/>
    <property type="match status" value="2"/>
</dbReference>
<dbReference type="InterPro" id="IPR006059">
    <property type="entry name" value="SBP"/>
</dbReference>
<evidence type="ECO:0000256" key="4">
    <source>
        <dbReference type="ARBA" id="ARBA00022764"/>
    </source>
</evidence>
<dbReference type="PROSITE" id="PS51257">
    <property type="entry name" value="PROKAR_LIPOPROTEIN"/>
    <property type="match status" value="1"/>
</dbReference>
<dbReference type="PANTHER" id="PTHR30222">
    <property type="entry name" value="SPERMIDINE/PUTRESCINE-BINDING PERIPLASMIC PROTEIN"/>
    <property type="match status" value="1"/>
</dbReference>